<dbReference type="GO" id="GO:0003690">
    <property type="term" value="F:double-stranded DNA binding"/>
    <property type="evidence" value="ECO:0007669"/>
    <property type="project" value="TreeGrafter"/>
</dbReference>
<keyword evidence="2" id="KW-0418">Kinase</keyword>
<dbReference type="PANTHER" id="PTHR12083">
    <property type="entry name" value="BIFUNCTIONAL POLYNUCLEOTIDE PHOSPHATASE/KINASE"/>
    <property type="match status" value="1"/>
</dbReference>
<comment type="caution">
    <text evidence="2">The sequence shown here is derived from an EMBL/GenBank/DDBJ whole genome shotgun (WGS) entry which is preliminary data.</text>
</comment>
<dbReference type="GO" id="GO:0006281">
    <property type="term" value="P:DNA repair"/>
    <property type="evidence" value="ECO:0007669"/>
    <property type="project" value="TreeGrafter"/>
</dbReference>
<keyword evidence="2" id="KW-0808">Transferase</keyword>
<dbReference type="Pfam" id="PF08645">
    <property type="entry name" value="PNK3P"/>
    <property type="match status" value="1"/>
</dbReference>
<dbReference type="GO" id="GO:0046403">
    <property type="term" value="F:polynucleotide 3'-phosphatase activity"/>
    <property type="evidence" value="ECO:0007669"/>
    <property type="project" value="TreeGrafter"/>
</dbReference>
<protein>
    <submittedName>
        <fullName evidence="2">Polynucleotide kinase 3 phosphatase-domain-containing protein</fullName>
    </submittedName>
</protein>
<dbReference type="InterPro" id="IPR036412">
    <property type="entry name" value="HAD-like_sf"/>
</dbReference>
<proteinExistence type="predicted"/>
<reference evidence="2" key="1">
    <citation type="submission" date="2023-03" db="EMBL/GenBank/DDBJ databases">
        <title>Near-Complete genome sequence of Lipomyces tetrasporous NRRL Y-64009, an oleaginous yeast capable of growing on lignocellulosic hydrolysates.</title>
        <authorList>
            <consortium name="Lawrence Berkeley National Laboratory"/>
            <person name="Jagtap S.S."/>
            <person name="Liu J.-J."/>
            <person name="Walukiewicz H.E."/>
            <person name="Pangilinan J."/>
            <person name="Lipzen A."/>
            <person name="Ahrendt S."/>
            <person name="Koriabine M."/>
            <person name="Cobaugh K."/>
            <person name="Salamov A."/>
            <person name="Yoshinaga Y."/>
            <person name="Ng V."/>
            <person name="Daum C."/>
            <person name="Grigoriev I.V."/>
            <person name="Slininger P.J."/>
            <person name="Dien B.S."/>
            <person name="Jin Y.-S."/>
            <person name="Rao C.V."/>
        </authorList>
    </citation>
    <scope>NUCLEOTIDE SEQUENCE</scope>
    <source>
        <strain evidence="2">NRRL Y-64009</strain>
    </source>
</reference>
<sequence>MTPRRAVAASVTARGGQQATLARFMTMNVKSESGISDPSKKLASTSTSTTQTTRKRHATEDLECLETRTSTKTVNQSDGEIELEGDTTVQKKGGAKPSAEQIEWTVHAGSVLFGSYHYPRVRSRSIPDQSITNNKQTYKVAVAGFDLDDTLIVTKTGYRFASNENDWKFKFGEAQTLKKIKSWLDETTECFNERILVIFSNQSGIALVPKGSKSKRARTQVDETTTRLWQFKAKLMAIMKPLGLPCYVIAATAKDEFRKPQVGMWRLVREAHERHLQHRLKQESNNVDRPLDVELDTEHSFFVGDAAGRRGDHSSGDKDFAKNLGIIFYTPEKFFNR</sequence>
<accession>A0AAD7QQ86</accession>
<dbReference type="Gene3D" id="3.40.50.1000">
    <property type="entry name" value="HAD superfamily/HAD-like"/>
    <property type="match status" value="1"/>
</dbReference>
<dbReference type="PANTHER" id="PTHR12083:SF9">
    <property type="entry name" value="BIFUNCTIONAL POLYNUCLEOTIDE PHOSPHATASE_KINASE"/>
    <property type="match status" value="1"/>
</dbReference>
<dbReference type="InterPro" id="IPR023214">
    <property type="entry name" value="HAD_sf"/>
</dbReference>
<dbReference type="GO" id="GO:0046404">
    <property type="term" value="F:ATP-dependent polydeoxyribonucleotide 5'-hydroxyl-kinase activity"/>
    <property type="evidence" value="ECO:0007669"/>
    <property type="project" value="TreeGrafter"/>
</dbReference>
<organism evidence="2 3">
    <name type="scientific">Lipomyces tetrasporus</name>
    <dbReference type="NCBI Taxonomy" id="54092"/>
    <lineage>
        <taxon>Eukaryota</taxon>
        <taxon>Fungi</taxon>
        <taxon>Dikarya</taxon>
        <taxon>Ascomycota</taxon>
        <taxon>Saccharomycotina</taxon>
        <taxon>Lipomycetes</taxon>
        <taxon>Lipomycetales</taxon>
        <taxon>Lipomycetaceae</taxon>
        <taxon>Lipomyces</taxon>
    </lineage>
</organism>
<dbReference type="AlphaFoldDB" id="A0AAD7QQ86"/>
<evidence type="ECO:0000313" key="2">
    <source>
        <dbReference type="EMBL" id="KAJ8097877.1"/>
    </source>
</evidence>
<dbReference type="Proteomes" id="UP001217417">
    <property type="component" value="Unassembled WGS sequence"/>
</dbReference>
<dbReference type="EMBL" id="JARPMG010000010">
    <property type="protein sequence ID" value="KAJ8097877.1"/>
    <property type="molecule type" value="Genomic_DNA"/>
</dbReference>
<dbReference type="InterPro" id="IPR006551">
    <property type="entry name" value="Polynucleotide_phosphatase"/>
</dbReference>
<evidence type="ECO:0000256" key="1">
    <source>
        <dbReference type="SAM" id="MobiDB-lite"/>
    </source>
</evidence>
<gene>
    <name evidence="2" type="ORF">POJ06DRAFT_201528</name>
</gene>
<dbReference type="SUPFAM" id="SSF56784">
    <property type="entry name" value="HAD-like"/>
    <property type="match status" value="1"/>
</dbReference>
<name>A0AAD7QQ86_9ASCO</name>
<dbReference type="RefSeq" id="XP_056041327.1">
    <property type="nucleotide sequence ID" value="XM_056185242.1"/>
</dbReference>
<keyword evidence="3" id="KW-1185">Reference proteome</keyword>
<evidence type="ECO:0000313" key="3">
    <source>
        <dbReference type="Proteomes" id="UP001217417"/>
    </source>
</evidence>
<feature type="region of interest" description="Disordered" evidence="1">
    <location>
        <begin position="31"/>
        <end position="59"/>
    </location>
</feature>
<dbReference type="GeneID" id="80880408"/>
<dbReference type="InterPro" id="IPR013954">
    <property type="entry name" value="PNK3P"/>
</dbReference>
<dbReference type="NCBIfam" id="TIGR01664">
    <property type="entry name" value="DNA-3'-Pase"/>
    <property type="match status" value="1"/>
</dbReference>